<reference evidence="1" key="1">
    <citation type="journal article" date="2015" name="Nature">
        <title>Complex archaea that bridge the gap between prokaryotes and eukaryotes.</title>
        <authorList>
            <person name="Spang A."/>
            <person name="Saw J.H."/>
            <person name="Jorgensen S.L."/>
            <person name="Zaremba-Niedzwiedzka K."/>
            <person name="Martijn J."/>
            <person name="Lind A.E."/>
            <person name="van Eijk R."/>
            <person name="Schleper C."/>
            <person name="Guy L."/>
            <person name="Ettema T.J."/>
        </authorList>
    </citation>
    <scope>NUCLEOTIDE SEQUENCE</scope>
</reference>
<protein>
    <submittedName>
        <fullName evidence="1">Uncharacterized protein</fullName>
    </submittedName>
</protein>
<gene>
    <name evidence="1" type="ORF">LCGC14_2053010</name>
</gene>
<name>A0A0F9ENE0_9ZZZZ</name>
<dbReference type="EMBL" id="LAZR01024297">
    <property type="protein sequence ID" value="KKL75623.1"/>
    <property type="molecule type" value="Genomic_DNA"/>
</dbReference>
<organism evidence="1">
    <name type="scientific">marine sediment metagenome</name>
    <dbReference type="NCBI Taxonomy" id="412755"/>
    <lineage>
        <taxon>unclassified sequences</taxon>
        <taxon>metagenomes</taxon>
        <taxon>ecological metagenomes</taxon>
    </lineage>
</organism>
<proteinExistence type="predicted"/>
<evidence type="ECO:0000313" key="1">
    <source>
        <dbReference type="EMBL" id="KKL75623.1"/>
    </source>
</evidence>
<accession>A0A0F9ENE0</accession>
<comment type="caution">
    <text evidence="1">The sequence shown here is derived from an EMBL/GenBank/DDBJ whole genome shotgun (WGS) entry which is preliminary data.</text>
</comment>
<dbReference type="AlphaFoldDB" id="A0A0F9ENE0"/>
<sequence length="55" mass="6364">MSAKKYFTELKILYEISKGSGDSRTGLRILMLLLEDDKEEVEDIKIPDSKFDKIL</sequence>